<dbReference type="EMBL" id="KI925462">
    <property type="protein sequence ID" value="ETW78286.1"/>
    <property type="molecule type" value="Genomic_DNA"/>
</dbReference>
<dbReference type="RefSeq" id="XP_009550268.1">
    <property type="nucleotide sequence ID" value="XM_009551973.1"/>
</dbReference>
<dbReference type="AlphaFoldDB" id="W4JZM3"/>
<sequence length="72" mass="8327">TSEPNFTQNFGFTSGFWVNIHNFARQRHQASRMSKMFGLLGSGLKKANFLLDNIDQAFKDTILLESILEYHF</sequence>
<dbReference type="KEGG" id="hir:HETIRDRAFT_411351"/>
<dbReference type="GeneID" id="20672945"/>
<protein>
    <submittedName>
        <fullName evidence="1">Uncharacterized protein</fullName>
    </submittedName>
</protein>
<gene>
    <name evidence="1" type="ORF">HETIRDRAFT_411351</name>
</gene>
<evidence type="ECO:0000313" key="1">
    <source>
        <dbReference type="EMBL" id="ETW78286.1"/>
    </source>
</evidence>
<organism evidence="1 2">
    <name type="scientific">Heterobasidion irregulare (strain TC 32-1)</name>
    <dbReference type="NCBI Taxonomy" id="747525"/>
    <lineage>
        <taxon>Eukaryota</taxon>
        <taxon>Fungi</taxon>
        <taxon>Dikarya</taxon>
        <taxon>Basidiomycota</taxon>
        <taxon>Agaricomycotina</taxon>
        <taxon>Agaricomycetes</taxon>
        <taxon>Russulales</taxon>
        <taxon>Bondarzewiaceae</taxon>
        <taxon>Heterobasidion</taxon>
        <taxon>Heterobasidion annosum species complex</taxon>
    </lineage>
</organism>
<dbReference type="Proteomes" id="UP000030671">
    <property type="component" value="Unassembled WGS sequence"/>
</dbReference>
<name>W4JZM3_HETIT</name>
<reference evidence="1 2" key="1">
    <citation type="journal article" date="2012" name="New Phytol.">
        <title>Insight into trade-off between wood decay and parasitism from the genome of a fungal forest pathogen.</title>
        <authorList>
            <person name="Olson A."/>
            <person name="Aerts A."/>
            <person name="Asiegbu F."/>
            <person name="Belbahri L."/>
            <person name="Bouzid O."/>
            <person name="Broberg A."/>
            <person name="Canback B."/>
            <person name="Coutinho P.M."/>
            <person name="Cullen D."/>
            <person name="Dalman K."/>
            <person name="Deflorio G."/>
            <person name="van Diepen L.T."/>
            <person name="Dunand C."/>
            <person name="Duplessis S."/>
            <person name="Durling M."/>
            <person name="Gonthier P."/>
            <person name="Grimwood J."/>
            <person name="Fossdal C.G."/>
            <person name="Hansson D."/>
            <person name="Henrissat B."/>
            <person name="Hietala A."/>
            <person name="Himmelstrand K."/>
            <person name="Hoffmeister D."/>
            <person name="Hogberg N."/>
            <person name="James T.Y."/>
            <person name="Karlsson M."/>
            <person name="Kohler A."/>
            <person name="Kues U."/>
            <person name="Lee Y.H."/>
            <person name="Lin Y.C."/>
            <person name="Lind M."/>
            <person name="Lindquist E."/>
            <person name="Lombard V."/>
            <person name="Lucas S."/>
            <person name="Lunden K."/>
            <person name="Morin E."/>
            <person name="Murat C."/>
            <person name="Park J."/>
            <person name="Raffaello T."/>
            <person name="Rouze P."/>
            <person name="Salamov A."/>
            <person name="Schmutz J."/>
            <person name="Solheim H."/>
            <person name="Stahlberg J."/>
            <person name="Velez H."/>
            <person name="de Vries R.P."/>
            <person name="Wiebenga A."/>
            <person name="Woodward S."/>
            <person name="Yakovlev I."/>
            <person name="Garbelotto M."/>
            <person name="Martin F."/>
            <person name="Grigoriev I.V."/>
            <person name="Stenlid J."/>
        </authorList>
    </citation>
    <scope>NUCLEOTIDE SEQUENCE [LARGE SCALE GENOMIC DNA]</scope>
    <source>
        <strain evidence="1 2">TC 32-1</strain>
    </source>
</reference>
<evidence type="ECO:0000313" key="2">
    <source>
        <dbReference type="Proteomes" id="UP000030671"/>
    </source>
</evidence>
<accession>W4JZM3</accession>
<keyword evidence="2" id="KW-1185">Reference proteome</keyword>
<feature type="non-terminal residue" evidence="1">
    <location>
        <position position="1"/>
    </location>
</feature>
<proteinExistence type="predicted"/>
<dbReference type="InParanoid" id="W4JZM3"/>
<dbReference type="HOGENOM" id="CLU_2873829_0_0_1"/>